<accession>A0A0G1FVG6</accession>
<evidence type="ECO:0000256" key="1">
    <source>
        <dbReference type="SAM" id="Phobius"/>
    </source>
</evidence>
<keyword evidence="1" id="KW-1133">Transmembrane helix</keyword>
<organism evidence="2 3">
    <name type="scientific">Candidatus Woesebacteria bacterium GW2011_GWB1_43_14</name>
    <dbReference type="NCBI Taxonomy" id="1618578"/>
    <lineage>
        <taxon>Bacteria</taxon>
        <taxon>Candidatus Woeseibacteriota</taxon>
    </lineage>
</organism>
<dbReference type="SUPFAM" id="SSF49478">
    <property type="entry name" value="Cna protein B-type domain"/>
    <property type="match status" value="1"/>
</dbReference>
<reference evidence="2 3" key="1">
    <citation type="journal article" date="2015" name="Nature">
        <title>rRNA introns, odd ribosomes, and small enigmatic genomes across a large radiation of phyla.</title>
        <authorList>
            <person name="Brown C.T."/>
            <person name="Hug L.A."/>
            <person name="Thomas B.C."/>
            <person name="Sharon I."/>
            <person name="Castelle C.J."/>
            <person name="Singh A."/>
            <person name="Wilkins M.J."/>
            <person name="Williams K.H."/>
            <person name="Banfield J.F."/>
        </authorList>
    </citation>
    <scope>NUCLEOTIDE SEQUENCE [LARGE SCALE GENOMIC DNA]</scope>
</reference>
<keyword evidence="1" id="KW-0472">Membrane</keyword>
<keyword evidence="1" id="KW-0812">Transmembrane</keyword>
<dbReference type="EMBL" id="LCFQ01000001">
    <property type="protein sequence ID" value="KKS98991.1"/>
    <property type="molecule type" value="Genomic_DNA"/>
</dbReference>
<name>A0A0G1FVG6_9BACT</name>
<gene>
    <name evidence="2" type="ORF">UV74_C0001G0101</name>
</gene>
<evidence type="ECO:0000313" key="2">
    <source>
        <dbReference type="EMBL" id="KKS98991.1"/>
    </source>
</evidence>
<protein>
    <recommendedName>
        <fullName evidence="4">Minus agglutinin</fullName>
    </recommendedName>
</protein>
<dbReference type="AlphaFoldDB" id="A0A0G1FVG6"/>
<proteinExistence type="predicted"/>
<comment type="caution">
    <text evidence="2">The sequence shown here is derived from an EMBL/GenBank/DDBJ whole genome shotgun (WGS) entry which is preliminary data.</text>
</comment>
<evidence type="ECO:0008006" key="4">
    <source>
        <dbReference type="Google" id="ProtNLM"/>
    </source>
</evidence>
<dbReference type="Proteomes" id="UP000034090">
    <property type="component" value="Unassembled WGS sequence"/>
</dbReference>
<sequence length="323" mass="35256">MKQFLQVAGGVVISLIIYAMPLPKFIQWPFIIIFVLLGAAFAFVPIQDRPFEQWLKAFFRSIYSPTLFSWQAPEAPRKYFSEEMPANAPPVPKAGLTLKPSAKPESKLDILEETLLTKISSLFGQASKTPIPPVIGEAVEALVKPKEAMPPTPAIVPIITKEIPMAEPKPAVVIPDIGKVSVPHKGFEMPPRARVSDKPLILSQVPQTLSPSGVTTPSEQAQFSAQASPPTLPENPNIVVGQVLDVNNKIVESAILELRDVLNRPVRALKTNKLGHFGIVTPLDKGKYKLLIEKEGLKFTPISVDAIDKIIPPIVVKAKNAQV</sequence>
<evidence type="ECO:0000313" key="3">
    <source>
        <dbReference type="Proteomes" id="UP000034090"/>
    </source>
</evidence>
<feature type="transmembrane region" description="Helical" evidence="1">
    <location>
        <begin position="29"/>
        <end position="46"/>
    </location>
</feature>
<dbReference type="STRING" id="1618578.UV74_C0001G0101"/>